<dbReference type="GO" id="GO:0003677">
    <property type="term" value="F:DNA binding"/>
    <property type="evidence" value="ECO:0007669"/>
    <property type="project" value="UniProtKB-KW"/>
</dbReference>
<dbReference type="RefSeq" id="WP_058860257.1">
    <property type="nucleotide sequence ID" value="NZ_LPXO01000001.1"/>
</dbReference>
<dbReference type="InterPro" id="IPR011711">
    <property type="entry name" value="GntR_C"/>
</dbReference>
<dbReference type="Gene3D" id="1.20.120.530">
    <property type="entry name" value="GntR ligand-binding domain-like"/>
    <property type="match status" value="1"/>
</dbReference>
<keyword evidence="2" id="KW-0238">DNA-binding</keyword>
<evidence type="ECO:0000313" key="5">
    <source>
        <dbReference type="EMBL" id="KUF12310.1"/>
    </source>
</evidence>
<dbReference type="PANTHER" id="PTHR43537:SF6">
    <property type="entry name" value="HTH-TYPE TRANSCRIPTIONAL REPRESSOR RSPR"/>
    <property type="match status" value="1"/>
</dbReference>
<evidence type="ECO:0000256" key="2">
    <source>
        <dbReference type="ARBA" id="ARBA00023125"/>
    </source>
</evidence>
<dbReference type="OrthoDB" id="9788098at2"/>
<keyword evidence="1" id="KW-0805">Transcription regulation</keyword>
<gene>
    <name evidence="5" type="ORF">AVJ23_00815</name>
</gene>
<keyword evidence="6" id="KW-1185">Reference proteome</keyword>
<evidence type="ECO:0000256" key="1">
    <source>
        <dbReference type="ARBA" id="ARBA00023015"/>
    </source>
</evidence>
<evidence type="ECO:0000313" key="6">
    <source>
        <dbReference type="Proteomes" id="UP000054396"/>
    </source>
</evidence>
<dbReference type="SMART" id="SM00895">
    <property type="entry name" value="FCD"/>
    <property type="match status" value="1"/>
</dbReference>
<dbReference type="GO" id="GO:0003700">
    <property type="term" value="F:DNA-binding transcription factor activity"/>
    <property type="evidence" value="ECO:0007669"/>
    <property type="project" value="InterPro"/>
</dbReference>
<sequence length="226" mass="25619">MDSTIGLTAPRTTTDIVFDTLYHEILTLKLLPRTRISEAEVAKRLDVSRQPVRDAFNRLSNLGLLLVRPQRATEIRGFSMSEIDNARFVRMAVELEVVERACAIWDAAQARTLSEMIAQQEDAAADKETERFHALDYAFHRHICDSIGRPLAFETIERCKRGVDRLCMLSLEKAHEAGAILRDHRQIAEALEQRDVAAARAALKTHLTRLDETIAEIHATHGTYFE</sequence>
<dbReference type="EMBL" id="LPXO01000001">
    <property type="protein sequence ID" value="KUF12310.1"/>
    <property type="molecule type" value="Genomic_DNA"/>
</dbReference>
<dbReference type="Gene3D" id="1.10.10.10">
    <property type="entry name" value="Winged helix-like DNA-binding domain superfamily/Winged helix DNA-binding domain"/>
    <property type="match status" value="1"/>
</dbReference>
<dbReference type="Proteomes" id="UP000054396">
    <property type="component" value="Unassembled WGS sequence"/>
</dbReference>
<evidence type="ECO:0000259" key="4">
    <source>
        <dbReference type="PROSITE" id="PS50949"/>
    </source>
</evidence>
<dbReference type="PANTHER" id="PTHR43537">
    <property type="entry name" value="TRANSCRIPTIONAL REGULATOR, GNTR FAMILY"/>
    <property type="match status" value="1"/>
</dbReference>
<dbReference type="InterPro" id="IPR008920">
    <property type="entry name" value="TF_FadR/GntR_C"/>
</dbReference>
<dbReference type="InterPro" id="IPR036390">
    <property type="entry name" value="WH_DNA-bd_sf"/>
</dbReference>
<comment type="caution">
    <text evidence="5">The sequence shown here is derived from an EMBL/GenBank/DDBJ whole genome shotgun (WGS) entry which is preliminary data.</text>
</comment>
<dbReference type="SUPFAM" id="SSF48008">
    <property type="entry name" value="GntR ligand-binding domain-like"/>
    <property type="match status" value="1"/>
</dbReference>
<dbReference type="AlphaFoldDB" id="A0A0W7WP18"/>
<proteinExistence type="predicted"/>
<dbReference type="PROSITE" id="PS50949">
    <property type="entry name" value="HTH_GNTR"/>
    <property type="match status" value="1"/>
</dbReference>
<dbReference type="Pfam" id="PF07729">
    <property type="entry name" value="FCD"/>
    <property type="match status" value="1"/>
</dbReference>
<dbReference type="SUPFAM" id="SSF46785">
    <property type="entry name" value="Winged helix' DNA-binding domain"/>
    <property type="match status" value="1"/>
</dbReference>
<name>A0A0W7WP18_9RHOB</name>
<organism evidence="5 6">
    <name type="scientific">Pseudoponticoccus marisrubri</name>
    <dbReference type="NCBI Taxonomy" id="1685382"/>
    <lineage>
        <taxon>Bacteria</taxon>
        <taxon>Pseudomonadati</taxon>
        <taxon>Pseudomonadota</taxon>
        <taxon>Alphaproteobacteria</taxon>
        <taxon>Rhodobacterales</taxon>
        <taxon>Roseobacteraceae</taxon>
        <taxon>Pseudoponticoccus</taxon>
    </lineage>
</organism>
<dbReference type="SMART" id="SM00345">
    <property type="entry name" value="HTH_GNTR"/>
    <property type="match status" value="1"/>
</dbReference>
<evidence type="ECO:0000256" key="3">
    <source>
        <dbReference type="ARBA" id="ARBA00023163"/>
    </source>
</evidence>
<dbReference type="InterPro" id="IPR000524">
    <property type="entry name" value="Tscrpt_reg_HTH_GntR"/>
</dbReference>
<dbReference type="InterPro" id="IPR036388">
    <property type="entry name" value="WH-like_DNA-bd_sf"/>
</dbReference>
<dbReference type="STRING" id="1685382.AVJ23_00815"/>
<dbReference type="Pfam" id="PF00392">
    <property type="entry name" value="GntR"/>
    <property type="match status" value="1"/>
</dbReference>
<protein>
    <recommendedName>
        <fullName evidence="4">HTH gntR-type domain-containing protein</fullName>
    </recommendedName>
</protein>
<feature type="domain" description="HTH gntR-type" evidence="4">
    <location>
        <begin position="11"/>
        <end position="78"/>
    </location>
</feature>
<accession>A0A0W7WP18</accession>
<reference evidence="5 6" key="1">
    <citation type="submission" date="2015-12" db="EMBL/GenBank/DDBJ databases">
        <authorList>
            <person name="Shamseldin A."/>
            <person name="Moawad H."/>
            <person name="Abd El-Rahim W.M."/>
            <person name="Sadowsky M.J."/>
        </authorList>
    </citation>
    <scope>NUCLEOTIDE SEQUENCE [LARGE SCALE GENOMIC DNA]</scope>
    <source>
        <strain evidence="5 6">SJ5A-1</strain>
    </source>
</reference>
<keyword evidence="3" id="KW-0804">Transcription</keyword>